<organism evidence="1 2">
    <name type="scientific">Cymbomonas tetramitiformis</name>
    <dbReference type="NCBI Taxonomy" id="36881"/>
    <lineage>
        <taxon>Eukaryota</taxon>
        <taxon>Viridiplantae</taxon>
        <taxon>Chlorophyta</taxon>
        <taxon>Pyramimonadophyceae</taxon>
        <taxon>Pyramimonadales</taxon>
        <taxon>Pyramimonadaceae</taxon>
        <taxon>Cymbomonas</taxon>
    </lineage>
</organism>
<name>A0AAE0FJV8_9CHLO</name>
<dbReference type="InterPro" id="IPR008775">
    <property type="entry name" value="Phytyl_CoA_dOase-like"/>
</dbReference>
<evidence type="ECO:0008006" key="3">
    <source>
        <dbReference type="Google" id="ProtNLM"/>
    </source>
</evidence>
<dbReference type="AlphaFoldDB" id="A0AAE0FJV8"/>
<accession>A0AAE0FJV8</accession>
<dbReference type="PANTHER" id="PTHR40128">
    <property type="entry name" value="EXPRESSED PROTEIN"/>
    <property type="match status" value="1"/>
</dbReference>
<dbReference type="Proteomes" id="UP001190700">
    <property type="component" value="Unassembled WGS sequence"/>
</dbReference>
<evidence type="ECO:0000313" key="1">
    <source>
        <dbReference type="EMBL" id="KAK3260361.1"/>
    </source>
</evidence>
<evidence type="ECO:0000313" key="2">
    <source>
        <dbReference type="Proteomes" id="UP001190700"/>
    </source>
</evidence>
<reference evidence="1 2" key="1">
    <citation type="journal article" date="2015" name="Genome Biol. Evol.">
        <title>Comparative Genomics of a Bacterivorous Green Alga Reveals Evolutionary Causalities and Consequences of Phago-Mixotrophic Mode of Nutrition.</title>
        <authorList>
            <person name="Burns J.A."/>
            <person name="Paasch A."/>
            <person name="Narechania A."/>
            <person name="Kim E."/>
        </authorList>
    </citation>
    <scope>NUCLEOTIDE SEQUENCE [LARGE SCALE GENOMIC DNA]</scope>
    <source>
        <strain evidence="1 2">PLY_AMNH</strain>
    </source>
</reference>
<dbReference type="SUPFAM" id="SSF51197">
    <property type="entry name" value="Clavaminate synthase-like"/>
    <property type="match status" value="1"/>
</dbReference>
<dbReference type="PANTHER" id="PTHR40128:SF1">
    <property type="entry name" value="PHYTANOYL-COA HYDROXYLASE"/>
    <property type="match status" value="1"/>
</dbReference>
<keyword evidence="2" id="KW-1185">Reference proteome</keyword>
<protein>
    <recommendedName>
        <fullName evidence="3">Phytanoyl-CoA dioxygenase</fullName>
    </recommendedName>
</protein>
<dbReference type="EMBL" id="LGRX02017810">
    <property type="protein sequence ID" value="KAK3260361.1"/>
    <property type="molecule type" value="Genomic_DNA"/>
</dbReference>
<dbReference type="Gene3D" id="2.60.120.620">
    <property type="entry name" value="q2cbj1_9rhob like domain"/>
    <property type="match status" value="2"/>
</dbReference>
<comment type="caution">
    <text evidence="1">The sequence shown here is derived from an EMBL/GenBank/DDBJ whole genome shotgun (WGS) entry which is preliminary data.</text>
</comment>
<gene>
    <name evidence="1" type="ORF">CYMTET_30676</name>
</gene>
<proteinExistence type="predicted"/>
<sequence>MASKSLRPLVAANKLLSNPTLLRERAAADGYLYFRRLIPRADVLKVRRDILEILRGHGWLGSSNVERDSRSMQSFLDGIQDHRIPSLSSFDRSSTVVHACSTDLSGLSSHCGDEPPAEAQASSNSHDWPFWLDVQRLISFHAIPHHPTFSSVLHALFGETPLLHPRHIARTSFPNCDHRTTPAHQDFPYVQGTQKAWTCWVPLGDIERVDAGPLLVLPRSHTQFGLRSLVNCPDVGPFVPVSYSESESCGGWATATSGIKFLSEENVVEEGDQEEYGYQAGDVLMFNCLTVHQAAPNSSQAVRLSADYRCQPRSEPCSRRALTPNWDEQSWEQVYSDWPIDSVAGDLRYYWTRGAPPLDVVSDERGEDLTWMHASGSMDNYYD</sequence>
<dbReference type="Pfam" id="PF05721">
    <property type="entry name" value="PhyH"/>
    <property type="match status" value="1"/>
</dbReference>